<accession>A0AAV4VPC6</accession>
<dbReference type="Proteomes" id="UP001054945">
    <property type="component" value="Unassembled WGS sequence"/>
</dbReference>
<dbReference type="EMBL" id="BPLR01014812">
    <property type="protein sequence ID" value="GIY71464.1"/>
    <property type="molecule type" value="Genomic_DNA"/>
</dbReference>
<gene>
    <name evidence="2" type="ORF">CEXT_464141</name>
</gene>
<proteinExistence type="predicted"/>
<feature type="transmembrane region" description="Helical" evidence="1">
    <location>
        <begin position="24"/>
        <end position="49"/>
    </location>
</feature>
<evidence type="ECO:0000256" key="1">
    <source>
        <dbReference type="SAM" id="Phobius"/>
    </source>
</evidence>
<organism evidence="2 3">
    <name type="scientific">Caerostris extrusa</name>
    <name type="common">Bark spider</name>
    <name type="synonym">Caerostris bankana</name>
    <dbReference type="NCBI Taxonomy" id="172846"/>
    <lineage>
        <taxon>Eukaryota</taxon>
        <taxon>Metazoa</taxon>
        <taxon>Ecdysozoa</taxon>
        <taxon>Arthropoda</taxon>
        <taxon>Chelicerata</taxon>
        <taxon>Arachnida</taxon>
        <taxon>Araneae</taxon>
        <taxon>Araneomorphae</taxon>
        <taxon>Entelegynae</taxon>
        <taxon>Araneoidea</taxon>
        <taxon>Araneidae</taxon>
        <taxon>Caerostris</taxon>
    </lineage>
</organism>
<sequence>MDWGTWRMGQARFSFNRFGGKEWFTTYITIVYLGIEFLFCYGAIVVVVAERNFREWIGEHGVWDKHVFHSIVLVEKSGLQLRSVYRSIIYHDDTFEETNGVCNQIDGKEAFENGLGNMPYGTNTFFIQPFWWKRVVYNVFRTMKASESSIVLTFASFVEECCRKSIAYFLGKSLLEKTGARMR</sequence>
<protein>
    <submittedName>
        <fullName evidence="2">Uncharacterized protein</fullName>
    </submittedName>
</protein>
<evidence type="ECO:0000313" key="2">
    <source>
        <dbReference type="EMBL" id="GIY71464.1"/>
    </source>
</evidence>
<keyword evidence="1" id="KW-1133">Transmembrane helix</keyword>
<keyword evidence="3" id="KW-1185">Reference proteome</keyword>
<keyword evidence="1" id="KW-0812">Transmembrane</keyword>
<name>A0AAV4VPC6_CAEEX</name>
<dbReference type="AlphaFoldDB" id="A0AAV4VPC6"/>
<reference evidence="2 3" key="1">
    <citation type="submission" date="2021-06" db="EMBL/GenBank/DDBJ databases">
        <title>Caerostris extrusa draft genome.</title>
        <authorList>
            <person name="Kono N."/>
            <person name="Arakawa K."/>
        </authorList>
    </citation>
    <scope>NUCLEOTIDE SEQUENCE [LARGE SCALE GENOMIC DNA]</scope>
</reference>
<comment type="caution">
    <text evidence="2">The sequence shown here is derived from an EMBL/GenBank/DDBJ whole genome shotgun (WGS) entry which is preliminary data.</text>
</comment>
<evidence type="ECO:0000313" key="3">
    <source>
        <dbReference type="Proteomes" id="UP001054945"/>
    </source>
</evidence>
<keyword evidence="1" id="KW-0472">Membrane</keyword>